<dbReference type="EMBL" id="BA000030">
    <property type="protein sequence ID" value="BAC72473.1"/>
    <property type="molecule type" value="Genomic_DNA"/>
</dbReference>
<evidence type="ECO:0000313" key="6">
    <source>
        <dbReference type="Proteomes" id="UP000000428"/>
    </source>
</evidence>
<reference evidence="5 6" key="3">
    <citation type="journal article" date="2014" name="J. Ind. Microbiol. Biotechnol.">
        <title>Genome mining of the Streptomyces avermitilis genome and development of genome-minimized hosts for heterologous expression of biosynthetic gene clusters.</title>
        <authorList>
            <person name="Ikeda H."/>
            <person name="Shin-ya K."/>
            <person name="Omura S."/>
        </authorList>
    </citation>
    <scope>NUCLEOTIDE SEQUENCE [LARGE SCALE GENOMIC DNA]</scope>
    <source>
        <strain evidence="6">ATCC 31267 / DSM 46492 / JCM 5070 / NBRC 14893 / NCIMB 12804 / NRRL 8165 / MA-4680</strain>
    </source>
</reference>
<gene>
    <name evidence="5" type="ORF">SAVERM_4761</name>
</gene>
<dbReference type="AlphaFoldDB" id="Q82E55"/>
<name>Q82E55_STRAW</name>
<feature type="domain" description="N-acetyltransferase" evidence="4">
    <location>
        <begin position="32"/>
        <end position="174"/>
    </location>
</feature>
<reference evidence="5 6" key="2">
    <citation type="journal article" date="2003" name="Nat. Biotechnol.">
        <title>Complete genome sequence and comparative analysis of the industrial microorganism Streptomyces avermitilis.</title>
        <authorList>
            <person name="Ikeda H."/>
            <person name="Ishikawa J."/>
            <person name="Hanamoto A."/>
            <person name="Shinose M."/>
            <person name="Kikuchi H."/>
            <person name="Shiba T."/>
            <person name="Sakaki Y."/>
            <person name="Hattori M."/>
            <person name="Omura S."/>
        </authorList>
    </citation>
    <scope>NUCLEOTIDE SEQUENCE [LARGE SCALE GENOMIC DNA]</scope>
    <source>
        <strain evidence="6">ATCC 31267 / DSM 46492 / JCM 5070 / NBRC 14893 / NCIMB 12804 / NRRL 8165 / MA-4680</strain>
    </source>
</reference>
<keyword evidence="6" id="KW-1185">Reference proteome</keyword>
<organism evidence="5 6">
    <name type="scientific">Streptomyces avermitilis (strain ATCC 31267 / DSM 46492 / JCM 5070 / NBRC 14893 / NCIMB 12804 / NRRL 8165 / MA-4680)</name>
    <dbReference type="NCBI Taxonomy" id="227882"/>
    <lineage>
        <taxon>Bacteria</taxon>
        <taxon>Bacillati</taxon>
        <taxon>Actinomycetota</taxon>
        <taxon>Actinomycetes</taxon>
        <taxon>Kitasatosporales</taxon>
        <taxon>Streptomycetaceae</taxon>
        <taxon>Streptomyces</taxon>
    </lineage>
</organism>
<dbReference type="KEGG" id="sma:SAVERM_4761"/>
<sequence>MWVRRPGGVKANTANAGTGPGPDPGSLGCRGMKIIDLEPGDARLDAEILPVLRELRPHLTPELFAEVYAEGYAQGLRFTAAYADDGTCAGVAGWRVIVNTSALRKLYVDDLVTAESARSGGVGHALLAHLESRARVLGCHVLNLDSGTKRTAAHRFYLRERMDITGFHFVKRLD</sequence>
<dbReference type="PANTHER" id="PTHR43877:SF2">
    <property type="entry name" value="AMINOALKYLPHOSPHONATE N-ACETYLTRANSFERASE-RELATED"/>
    <property type="match status" value="1"/>
</dbReference>
<dbReference type="HOGENOM" id="CLU_013985_34_2_11"/>
<dbReference type="Gene3D" id="3.40.630.30">
    <property type="match status" value="1"/>
</dbReference>
<evidence type="ECO:0000256" key="1">
    <source>
        <dbReference type="ARBA" id="ARBA00022679"/>
    </source>
</evidence>
<dbReference type="Proteomes" id="UP000000428">
    <property type="component" value="Chromosome"/>
</dbReference>
<evidence type="ECO:0000256" key="3">
    <source>
        <dbReference type="SAM" id="MobiDB-lite"/>
    </source>
</evidence>
<evidence type="ECO:0000313" key="5">
    <source>
        <dbReference type="EMBL" id="BAC72473.1"/>
    </source>
</evidence>
<dbReference type="CDD" id="cd04301">
    <property type="entry name" value="NAT_SF"/>
    <property type="match status" value="1"/>
</dbReference>
<evidence type="ECO:0000259" key="4">
    <source>
        <dbReference type="PROSITE" id="PS51186"/>
    </source>
</evidence>
<dbReference type="SUPFAM" id="SSF55729">
    <property type="entry name" value="Acyl-CoA N-acyltransferases (Nat)"/>
    <property type="match status" value="1"/>
</dbReference>
<dbReference type="GO" id="GO:0016747">
    <property type="term" value="F:acyltransferase activity, transferring groups other than amino-acyl groups"/>
    <property type="evidence" value="ECO:0007669"/>
    <property type="project" value="InterPro"/>
</dbReference>
<evidence type="ECO:0000256" key="2">
    <source>
        <dbReference type="ARBA" id="ARBA00023315"/>
    </source>
</evidence>
<keyword evidence="2" id="KW-0012">Acyltransferase</keyword>
<dbReference type="Pfam" id="PF00583">
    <property type="entry name" value="Acetyltransf_1"/>
    <property type="match status" value="1"/>
</dbReference>
<dbReference type="InterPro" id="IPR016181">
    <property type="entry name" value="Acyl_CoA_acyltransferase"/>
</dbReference>
<dbReference type="InterPro" id="IPR000182">
    <property type="entry name" value="GNAT_dom"/>
</dbReference>
<accession>Q82E55</accession>
<reference evidence="5 6" key="1">
    <citation type="journal article" date="2001" name="Proc. Natl. Acad. Sci. U.S.A.">
        <title>Genome sequence of an industrial microorganism Streptomyces avermitilis: deducing the ability of producing secondary metabolites.</title>
        <authorList>
            <person name="Omura S."/>
            <person name="Ikeda H."/>
            <person name="Ishikawa J."/>
            <person name="Hanamoto A."/>
            <person name="Takahashi C."/>
            <person name="Shinose M."/>
            <person name="Takahashi Y."/>
            <person name="Horikawa H."/>
            <person name="Nakazawa H."/>
            <person name="Osonoe T."/>
            <person name="Kikuchi H."/>
            <person name="Shiba T."/>
            <person name="Sakaki Y."/>
            <person name="Hattori M."/>
        </authorList>
    </citation>
    <scope>NUCLEOTIDE SEQUENCE [LARGE SCALE GENOMIC DNA]</scope>
    <source>
        <strain evidence="6">ATCC 31267 / DSM 46492 / JCM 5070 / NBRC 14893 / NCIMB 12804 / NRRL 8165 / MA-4680</strain>
    </source>
</reference>
<dbReference type="PROSITE" id="PS51186">
    <property type="entry name" value="GNAT"/>
    <property type="match status" value="1"/>
</dbReference>
<dbReference type="InterPro" id="IPR050832">
    <property type="entry name" value="Bact_Acetyltransf"/>
</dbReference>
<protein>
    <recommendedName>
        <fullName evidence="4">N-acetyltransferase domain-containing protein</fullName>
    </recommendedName>
</protein>
<keyword evidence="1" id="KW-0808">Transferase</keyword>
<feature type="region of interest" description="Disordered" evidence="3">
    <location>
        <begin position="1"/>
        <end position="25"/>
    </location>
</feature>
<dbReference type="eggNOG" id="COG0456">
    <property type="taxonomic scope" value="Bacteria"/>
</dbReference>
<proteinExistence type="predicted"/>
<dbReference type="PANTHER" id="PTHR43877">
    <property type="entry name" value="AMINOALKYLPHOSPHONATE N-ACETYLTRANSFERASE-RELATED-RELATED"/>
    <property type="match status" value="1"/>
</dbReference>